<gene>
    <name evidence="2" type="ORF">S06H3_46002</name>
</gene>
<dbReference type="InterPro" id="IPR038071">
    <property type="entry name" value="UROD/MetE-like_sf"/>
</dbReference>
<dbReference type="AlphaFoldDB" id="X1PEP3"/>
<feature type="non-terminal residue" evidence="2">
    <location>
        <position position="1"/>
    </location>
</feature>
<proteinExistence type="predicted"/>
<feature type="domain" description="Uroporphyrinogen decarboxylase (URO-D)" evidence="1">
    <location>
        <begin position="3"/>
        <end position="135"/>
    </location>
</feature>
<dbReference type="PANTHER" id="PTHR47099">
    <property type="entry name" value="METHYLCOBAMIDE:COM METHYLTRANSFERASE MTBA"/>
    <property type="match status" value="1"/>
</dbReference>
<sequence>DVCSPKVYREYAFPYEKSLVERLRKEGLEIGIHICGDTTAIIEDMVETGALYFELDYKVDRGRVRQATNGKITIIGTLDPANLLRRSNPEEIASKVREDIMVLGQNGRYILSPGCTLPYDTPFENVKSLIEAGRQFGWYDEHGRLSIISHKL</sequence>
<dbReference type="EMBL" id="BARV01028781">
    <property type="protein sequence ID" value="GAI37460.1"/>
    <property type="molecule type" value="Genomic_DNA"/>
</dbReference>
<name>X1PEP3_9ZZZZ</name>
<protein>
    <recommendedName>
        <fullName evidence="1">Uroporphyrinogen decarboxylase (URO-D) domain-containing protein</fullName>
    </recommendedName>
</protein>
<dbReference type="SUPFAM" id="SSF51726">
    <property type="entry name" value="UROD/MetE-like"/>
    <property type="match status" value="1"/>
</dbReference>
<dbReference type="GO" id="GO:0006779">
    <property type="term" value="P:porphyrin-containing compound biosynthetic process"/>
    <property type="evidence" value="ECO:0007669"/>
    <property type="project" value="InterPro"/>
</dbReference>
<dbReference type="Pfam" id="PF01208">
    <property type="entry name" value="URO-D"/>
    <property type="match status" value="1"/>
</dbReference>
<reference evidence="2" key="1">
    <citation type="journal article" date="2014" name="Front. Microbiol.">
        <title>High frequency of phylogenetically diverse reductive dehalogenase-homologous genes in deep subseafloor sedimentary metagenomes.</title>
        <authorList>
            <person name="Kawai M."/>
            <person name="Futagami T."/>
            <person name="Toyoda A."/>
            <person name="Takaki Y."/>
            <person name="Nishi S."/>
            <person name="Hori S."/>
            <person name="Arai W."/>
            <person name="Tsubouchi T."/>
            <person name="Morono Y."/>
            <person name="Uchiyama I."/>
            <person name="Ito T."/>
            <person name="Fujiyama A."/>
            <person name="Inagaki F."/>
            <person name="Takami H."/>
        </authorList>
    </citation>
    <scope>NUCLEOTIDE SEQUENCE</scope>
    <source>
        <strain evidence="2">Expedition CK06-06</strain>
    </source>
</reference>
<evidence type="ECO:0000259" key="1">
    <source>
        <dbReference type="Pfam" id="PF01208"/>
    </source>
</evidence>
<dbReference type="PANTHER" id="PTHR47099:SF1">
    <property type="entry name" value="METHYLCOBAMIDE:COM METHYLTRANSFERASE MTBA"/>
    <property type="match status" value="1"/>
</dbReference>
<dbReference type="InterPro" id="IPR000257">
    <property type="entry name" value="Uroporphyrinogen_deCOase"/>
</dbReference>
<dbReference type="Gene3D" id="3.20.20.210">
    <property type="match status" value="1"/>
</dbReference>
<dbReference type="GO" id="GO:0004853">
    <property type="term" value="F:uroporphyrinogen decarboxylase activity"/>
    <property type="evidence" value="ECO:0007669"/>
    <property type="project" value="InterPro"/>
</dbReference>
<evidence type="ECO:0000313" key="2">
    <source>
        <dbReference type="EMBL" id="GAI37460.1"/>
    </source>
</evidence>
<organism evidence="2">
    <name type="scientific">marine sediment metagenome</name>
    <dbReference type="NCBI Taxonomy" id="412755"/>
    <lineage>
        <taxon>unclassified sequences</taxon>
        <taxon>metagenomes</taxon>
        <taxon>ecological metagenomes</taxon>
    </lineage>
</organism>
<comment type="caution">
    <text evidence="2">The sequence shown here is derived from an EMBL/GenBank/DDBJ whole genome shotgun (WGS) entry which is preliminary data.</text>
</comment>
<accession>X1PEP3</accession>
<dbReference type="InterPro" id="IPR052024">
    <property type="entry name" value="Methanogen_methyltrans"/>
</dbReference>